<name>L7FBM0_STRT8</name>
<dbReference type="STRING" id="85558.T45_02103"/>
<dbReference type="PROSITE" id="PS50294">
    <property type="entry name" value="WD_REPEATS_REGION"/>
    <property type="match status" value="1"/>
</dbReference>
<dbReference type="PROSITE" id="PS50082">
    <property type="entry name" value="WD_REPEATS_2"/>
    <property type="match status" value="1"/>
</dbReference>
<reference evidence="3 4" key="1">
    <citation type="journal article" date="2011" name="Plasmid">
        <title>Streptomyces turgidiscabies Car8 contains a modular pathogenicity island that shares virulence genes with other actinobacterial plant pathogens.</title>
        <authorList>
            <person name="Huguet-Tapia J.C."/>
            <person name="Badger J.H."/>
            <person name="Loria R."/>
            <person name="Pettis G.S."/>
        </authorList>
    </citation>
    <scope>NUCLEOTIDE SEQUENCE [LARGE SCALE GENOMIC DNA]</scope>
    <source>
        <strain evidence="3 4">Car8</strain>
    </source>
</reference>
<keyword evidence="1" id="KW-0853">WD repeat</keyword>
<dbReference type="AlphaFoldDB" id="L7FBM0"/>
<feature type="region of interest" description="Disordered" evidence="2">
    <location>
        <begin position="425"/>
        <end position="463"/>
    </location>
</feature>
<organism evidence="3 4">
    <name type="scientific">Streptomyces turgidiscabies (strain Car8)</name>
    <dbReference type="NCBI Taxonomy" id="698760"/>
    <lineage>
        <taxon>Bacteria</taxon>
        <taxon>Bacillati</taxon>
        <taxon>Actinomycetota</taxon>
        <taxon>Actinomycetes</taxon>
        <taxon>Kitasatosporales</taxon>
        <taxon>Streptomycetaceae</taxon>
        <taxon>Streptomyces</taxon>
    </lineage>
</organism>
<dbReference type="InterPro" id="IPR001680">
    <property type="entry name" value="WD40_rpt"/>
</dbReference>
<dbReference type="Proteomes" id="UP000010931">
    <property type="component" value="Unassembled WGS sequence"/>
</dbReference>
<dbReference type="InterPro" id="IPR015943">
    <property type="entry name" value="WD40/YVTN_repeat-like_dom_sf"/>
</dbReference>
<dbReference type="SUPFAM" id="SSF50998">
    <property type="entry name" value="Quinoprotein alcohol dehydrogenase-like"/>
    <property type="match status" value="1"/>
</dbReference>
<dbReference type="PATRIC" id="fig|698760.3.peg.2321"/>
<dbReference type="Gene3D" id="2.130.10.10">
    <property type="entry name" value="YVTN repeat-like/Quinoprotein amine dehydrogenase"/>
    <property type="match status" value="1"/>
</dbReference>
<sequence>MNPAAEGLLVLRIPSEDITWIRNTCGQEVVDELLRQGEEYGWSELCLKRPLWTSPGSSYTGAVLQTILAAPPPRQLVVKVIPAGASGGEASVHADALEAVPEFSKLHLVGQPYPPIGLPSGRTVMFQEVAGGSLRDVTPAGSLPRHEQNQVVEAVVRGLLAEWNEAALKNAVPVQVTVSEFLRRELNDVWTGGGSLQAFGRDLGVLDPSPPWVYSDGMRLPNPYLLVKGGHPALADPTVPVLRGLGHGDLHLDNVLVPRLEKVVQPHAYRLIDLCTFSRSADLGRDVATLLLSVLLPHVNHPQELPPDQRHALLRFVVDPDADHRADIVPGAAARVTAVRDPAHEAMVGWGDPWELQFLLSLTAAALRFTTYTKISEAGRTWFARLAAHAGGEVLARTRENDTEAWPPALEPGRDSFTVRGFGHAGSATSGRAPGFVPDQGPRQRRWQTETGVPDDRSVVGFGPDRTVVAVDSEGGVRRWSVSGDPLPGTGGRSPRQRLGHQSLVASLTHSVVVARPKELEIVHFPQRGGALRPPPVPLRNGDHFLVTSGGDVFATHDTEYLTVRAFGNGAPIEALPCPPSLAASAVSIDASVVAMARAREVHIHRRDRSLLKCAVANSIPHLRNKFMQKMTPDPGLQLAVSPSGSHVGCVTFEEVVVWSTDDGREVYRRKLTDREAHEALGAKWMRLVCTETGTLFWLRRGRLSIPTVDGGTQLRQSGTYTDVAIDRDGTMLATLGTEGRLEVWDL</sequence>
<evidence type="ECO:0000256" key="2">
    <source>
        <dbReference type="SAM" id="MobiDB-lite"/>
    </source>
</evidence>
<feature type="repeat" description="WD" evidence="1">
    <location>
        <begin position="714"/>
        <end position="747"/>
    </location>
</feature>
<comment type="caution">
    <text evidence="3">The sequence shown here is derived from an EMBL/GenBank/DDBJ whole genome shotgun (WGS) entry which is preliminary data.</text>
</comment>
<gene>
    <name evidence="3" type="ORF">STRTUCAR8_07596</name>
</gene>
<accession>L7FBM0</accession>
<proteinExistence type="predicted"/>
<evidence type="ECO:0000313" key="4">
    <source>
        <dbReference type="Proteomes" id="UP000010931"/>
    </source>
</evidence>
<evidence type="ECO:0000256" key="1">
    <source>
        <dbReference type="PROSITE-ProRule" id="PRU00221"/>
    </source>
</evidence>
<protein>
    <submittedName>
        <fullName evidence="3">Uncharacterized protein</fullName>
    </submittedName>
</protein>
<evidence type="ECO:0000313" key="3">
    <source>
        <dbReference type="EMBL" id="ELP68968.1"/>
    </source>
</evidence>
<dbReference type="InterPro" id="IPR011047">
    <property type="entry name" value="Quinoprotein_ADH-like_sf"/>
</dbReference>
<dbReference type="EMBL" id="AEJB01000187">
    <property type="protein sequence ID" value="ELP68968.1"/>
    <property type="molecule type" value="Genomic_DNA"/>
</dbReference>
<keyword evidence="4" id="KW-1185">Reference proteome</keyword>